<dbReference type="RefSeq" id="WP_003006113.1">
    <property type="nucleotide sequence ID" value="NZ_GG668631.1"/>
</dbReference>
<evidence type="ECO:0000313" key="2">
    <source>
        <dbReference type="EMBL" id="EEI93440.1"/>
    </source>
</evidence>
<dbReference type="HOGENOM" id="CLU_115797_0_0_10"/>
<keyword evidence="1" id="KW-1133">Transmembrane helix</keyword>
<dbReference type="AlphaFoldDB" id="C2FUH1"/>
<gene>
    <name evidence="2" type="ORF">HMPREF0765_0977</name>
</gene>
<dbReference type="GO" id="GO:0008654">
    <property type="term" value="P:phospholipid biosynthetic process"/>
    <property type="evidence" value="ECO:0007669"/>
    <property type="project" value="InterPro"/>
</dbReference>
<feature type="transmembrane region" description="Helical" evidence="1">
    <location>
        <begin position="97"/>
        <end position="114"/>
    </location>
</feature>
<dbReference type="EMBL" id="ACHB01000022">
    <property type="protein sequence ID" value="EEI93440.1"/>
    <property type="molecule type" value="Genomic_DNA"/>
</dbReference>
<organism evidence="2 3">
    <name type="scientific">Sphingobacterium spiritivorum ATCC 33300</name>
    <dbReference type="NCBI Taxonomy" id="525372"/>
    <lineage>
        <taxon>Bacteria</taxon>
        <taxon>Pseudomonadati</taxon>
        <taxon>Bacteroidota</taxon>
        <taxon>Sphingobacteriia</taxon>
        <taxon>Sphingobacteriales</taxon>
        <taxon>Sphingobacteriaceae</taxon>
        <taxon>Sphingobacterium</taxon>
    </lineage>
</organism>
<protein>
    <submittedName>
        <fullName evidence="2">CDP-alcohol phosphatidyltransferase</fullName>
    </submittedName>
</protein>
<feature type="transmembrane region" description="Helical" evidence="1">
    <location>
        <begin position="35"/>
        <end position="53"/>
    </location>
</feature>
<dbReference type="GO" id="GO:0016780">
    <property type="term" value="F:phosphotransferase activity, for other substituted phosphate groups"/>
    <property type="evidence" value="ECO:0007669"/>
    <property type="project" value="InterPro"/>
</dbReference>
<keyword evidence="1" id="KW-0472">Membrane</keyword>
<dbReference type="Pfam" id="PF01066">
    <property type="entry name" value="CDP-OH_P_transf"/>
    <property type="match status" value="1"/>
</dbReference>
<feature type="transmembrane region" description="Helical" evidence="1">
    <location>
        <begin position="74"/>
        <end position="91"/>
    </location>
</feature>
<dbReference type="GO" id="GO:0016020">
    <property type="term" value="C:membrane"/>
    <property type="evidence" value="ECO:0007669"/>
    <property type="project" value="InterPro"/>
</dbReference>
<keyword evidence="1" id="KW-0812">Transmembrane</keyword>
<reference evidence="2 3" key="1">
    <citation type="submission" date="2009-01" db="EMBL/GenBank/DDBJ databases">
        <authorList>
            <person name="Qin X."/>
            <person name="Bachman B."/>
            <person name="Battles P."/>
            <person name="Bell A."/>
            <person name="Bess C."/>
            <person name="Bickham C."/>
            <person name="Chaboub L."/>
            <person name="Chen D."/>
            <person name="Coyle M."/>
            <person name="Deiros D.R."/>
            <person name="Dinh H."/>
            <person name="Forbes L."/>
            <person name="Fowler G."/>
            <person name="Francisco L."/>
            <person name="Fu Q."/>
            <person name="Gubbala S."/>
            <person name="Hale W."/>
            <person name="Han Y."/>
            <person name="Hemphill L."/>
            <person name="Highlander S.K."/>
            <person name="Hirani K."/>
            <person name="Hogues M."/>
            <person name="Jackson L."/>
            <person name="Jakkamsetti A."/>
            <person name="Javaid M."/>
            <person name="Jiang H."/>
            <person name="Korchina V."/>
            <person name="Kovar C."/>
            <person name="Lara F."/>
            <person name="Lee S."/>
            <person name="Mata R."/>
            <person name="Mathew T."/>
            <person name="Moen C."/>
            <person name="Morales K."/>
            <person name="Munidasa M."/>
            <person name="Nazareth L."/>
            <person name="Ngo R."/>
            <person name="Nguyen L."/>
            <person name="Okwuonu G."/>
            <person name="Ongeri F."/>
            <person name="Patil S."/>
            <person name="Petrosino J."/>
            <person name="Pham C."/>
            <person name="Pham P."/>
            <person name="Pu L.-L."/>
            <person name="Puazo M."/>
            <person name="Raj R."/>
            <person name="Reid J."/>
            <person name="Rouhana J."/>
            <person name="Saada N."/>
            <person name="Shang Y."/>
            <person name="Simmons D."/>
            <person name="Thornton R."/>
            <person name="Warren J."/>
            <person name="Weissenberger G."/>
            <person name="Zhang J."/>
            <person name="Zhang L."/>
            <person name="Zhou C."/>
            <person name="Zhu D."/>
            <person name="Muzny D."/>
            <person name="Worley K."/>
            <person name="Gibbs R."/>
        </authorList>
    </citation>
    <scope>NUCLEOTIDE SEQUENCE [LARGE SCALE GENOMIC DNA]</scope>
    <source>
        <strain evidence="2 3">ATCC 33300</strain>
    </source>
</reference>
<accession>C2FUH1</accession>
<dbReference type="InterPro" id="IPR000462">
    <property type="entry name" value="CDP-OH_P_trans"/>
</dbReference>
<dbReference type="InterPro" id="IPR043130">
    <property type="entry name" value="CDP-OH_PTrfase_TM_dom"/>
</dbReference>
<dbReference type="Gene3D" id="1.20.120.1760">
    <property type="match status" value="1"/>
</dbReference>
<feature type="transmembrane region" description="Helical" evidence="1">
    <location>
        <begin position="149"/>
        <end position="172"/>
    </location>
</feature>
<feature type="transmembrane region" description="Helical" evidence="1">
    <location>
        <begin position="9"/>
        <end position="29"/>
    </location>
</feature>
<evidence type="ECO:0000256" key="1">
    <source>
        <dbReference type="SAM" id="Phobius"/>
    </source>
</evidence>
<comment type="caution">
    <text evidence="2">The sequence shown here is derived from an EMBL/GenBank/DDBJ whole genome shotgun (WGS) entry which is preliminary data.</text>
</comment>
<sequence>MTKKQIPELLIWSRLMIGLILIVMSILHISHYEVYAITLLTLGLLSDVFDGIIARRLQVSTERLRRLDSGVDQVFFILVAVSTYIHCPGFFHQNSTALIILIAAEAMTYIISFLKFKKEVATHSIGAKIWTLSLFATLVEINIHCQSVVIFQICLWLGLLTRLEIMAIILTLKNWTNDVPSLYHAIQLRKGKTIKRNKLFNG</sequence>
<proteinExistence type="predicted"/>
<evidence type="ECO:0000313" key="3">
    <source>
        <dbReference type="Proteomes" id="UP000006241"/>
    </source>
</evidence>
<keyword evidence="2" id="KW-0808">Transferase</keyword>
<name>C2FUH1_SPHSI</name>
<dbReference type="Proteomes" id="UP000006241">
    <property type="component" value="Unassembled WGS sequence"/>
</dbReference>